<proteinExistence type="predicted"/>
<accession>A0ABW2YXB4</accession>
<sequence length="112" mass="12468">MESITAYVISAITALVLLIVATIIATVINYEGGSRPKDASKRRRWFWTIAALNPAVIFLLGYYVFKPTANIMVVNRYVHALSIGTAVGFVLYILLGFVLSKIYKNGKVGHWF</sequence>
<dbReference type="RefSeq" id="WP_377097341.1">
    <property type="nucleotide sequence ID" value="NZ_JBHTHU010000001.1"/>
</dbReference>
<organism evidence="2 3">
    <name type="scientific">Mucilaginibacter calamicampi</name>
    <dbReference type="NCBI Taxonomy" id="1302352"/>
    <lineage>
        <taxon>Bacteria</taxon>
        <taxon>Pseudomonadati</taxon>
        <taxon>Bacteroidota</taxon>
        <taxon>Sphingobacteriia</taxon>
        <taxon>Sphingobacteriales</taxon>
        <taxon>Sphingobacteriaceae</taxon>
        <taxon>Mucilaginibacter</taxon>
    </lineage>
</organism>
<protein>
    <submittedName>
        <fullName evidence="2">Uncharacterized protein</fullName>
    </submittedName>
</protein>
<feature type="transmembrane region" description="Helical" evidence="1">
    <location>
        <begin position="45"/>
        <end position="65"/>
    </location>
</feature>
<comment type="caution">
    <text evidence="2">The sequence shown here is derived from an EMBL/GenBank/DDBJ whole genome shotgun (WGS) entry which is preliminary data.</text>
</comment>
<name>A0ABW2YXB4_9SPHI</name>
<dbReference type="EMBL" id="JBHTHU010000001">
    <property type="protein sequence ID" value="MFD0749195.1"/>
    <property type="molecule type" value="Genomic_DNA"/>
</dbReference>
<evidence type="ECO:0000256" key="1">
    <source>
        <dbReference type="SAM" id="Phobius"/>
    </source>
</evidence>
<keyword evidence="1" id="KW-0472">Membrane</keyword>
<keyword evidence="1" id="KW-0812">Transmembrane</keyword>
<feature type="transmembrane region" description="Helical" evidence="1">
    <location>
        <begin position="6"/>
        <end position="25"/>
    </location>
</feature>
<keyword evidence="3" id="KW-1185">Reference proteome</keyword>
<evidence type="ECO:0000313" key="2">
    <source>
        <dbReference type="EMBL" id="MFD0749195.1"/>
    </source>
</evidence>
<reference evidence="3" key="1">
    <citation type="journal article" date="2019" name="Int. J. Syst. Evol. Microbiol.">
        <title>The Global Catalogue of Microorganisms (GCM) 10K type strain sequencing project: providing services to taxonomists for standard genome sequencing and annotation.</title>
        <authorList>
            <consortium name="The Broad Institute Genomics Platform"/>
            <consortium name="The Broad Institute Genome Sequencing Center for Infectious Disease"/>
            <person name="Wu L."/>
            <person name="Ma J."/>
        </authorList>
    </citation>
    <scope>NUCLEOTIDE SEQUENCE [LARGE SCALE GENOMIC DNA]</scope>
    <source>
        <strain evidence="3">CCUG 63418</strain>
    </source>
</reference>
<evidence type="ECO:0000313" key="3">
    <source>
        <dbReference type="Proteomes" id="UP001596958"/>
    </source>
</evidence>
<gene>
    <name evidence="2" type="ORF">ACFQZS_03515</name>
</gene>
<dbReference type="Proteomes" id="UP001596958">
    <property type="component" value="Unassembled WGS sequence"/>
</dbReference>
<feature type="transmembrane region" description="Helical" evidence="1">
    <location>
        <begin position="77"/>
        <end position="99"/>
    </location>
</feature>
<keyword evidence="1" id="KW-1133">Transmembrane helix</keyword>